<dbReference type="RefSeq" id="WP_184825792.1">
    <property type="nucleotide sequence ID" value="NZ_JACHMM010000001.1"/>
</dbReference>
<dbReference type="EMBL" id="JACHMM010000001">
    <property type="protein sequence ID" value="MBB5790034.1"/>
    <property type="molecule type" value="Genomic_DNA"/>
</dbReference>
<proteinExistence type="predicted"/>
<sequence>MDFDDLLSRLPIDQIAASLGVDEKTAEQAARQALPALIGGMQANAQDADGERSLAKALDAHDDELVKGGVNLDDVDTDDGEKIVKNVFGDNRDQVVNQLAGFNSEAGSGLVSKLLPMLAPIVLSYLAGQLKGGDKAAAPSQQAQSGGGLADILGGLLGGGGGQGGGGGLGDLLGSLGGLLGGGKR</sequence>
<dbReference type="InterPro" id="IPR009282">
    <property type="entry name" value="DUF937"/>
</dbReference>
<dbReference type="Proteomes" id="UP000542813">
    <property type="component" value="Unassembled WGS sequence"/>
</dbReference>
<dbReference type="Pfam" id="PF06078">
    <property type="entry name" value="DUF937"/>
    <property type="match status" value="1"/>
</dbReference>
<keyword evidence="2" id="KW-1185">Reference proteome</keyword>
<gene>
    <name evidence="1" type="ORF">HD601_004609</name>
</gene>
<evidence type="ECO:0000313" key="1">
    <source>
        <dbReference type="EMBL" id="MBB5790034.1"/>
    </source>
</evidence>
<accession>A0A7W9LNA4</accession>
<protein>
    <recommendedName>
        <fullName evidence="3">DUF937 domain-containing protein</fullName>
    </recommendedName>
</protein>
<evidence type="ECO:0008006" key="3">
    <source>
        <dbReference type="Google" id="ProtNLM"/>
    </source>
</evidence>
<dbReference type="AlphaFoldDB" id="A0A7W9LNA4"/>
<reference evidence="1 2" key="1">
    <citation type="submission" date="2020-08" db="EMBL/GenBank/DDBJ databases">
        <title>Sequencing the genomes of 1000 actinobacteria strains.</title>
        <authorList>
            <person name="Klenk H.-P."/>
        </authorList>
    </citation>
    <scope>NUCLEOTIDE SEQUENCE [LARGE SCALE GENOMIC DNA]</scope>
    <source>
        <strain evidence="1 2">DSM 102122</strain>
    </source>
</reference>
<organism evidence="1 2">
    <name type="scientific">Jiangella mangrovi</name>
    <dbReference type="NCBI Taxonomy" id="1524084"/>
    <lineage>
        <taxon>Bacteria</taxon>
        <taxon>Bacillati</taxon>
        <taxon>Actinomycetota</taxon>
        <taxon>Actinomycetes</taxon>
        <taxon>Jiangellales</taxon>
        <taxon>Jiangellaceae</taxon>
        <taxon>Jiangella</taxon>
    </lineage>
</organism>
<comment type="caution">
    <text evidence="1">The sequence shown here is derived from an EMBL/GenBank/DDBJ whole genome shotgun (WGS) entry which is preliminary data.</text>
</comment>
<evidence type="ECO:0000313" key="2">
    <source>
        <dbReference type="Proteomes" id="UP000542813"/>
    </source>
</evidence>
<name>A0A7W9LNA4_9ACTN</name>